<dbReference type="PANTHER" id="PTHR42934">
    <property type="entry name" value="GLYCOLATE OXIDASE SUBUNIT GLCD"/>
    <property type="match status" value="1"/>
</dbReference>
<keyword evidence="2" id="KW-0479">Metal-binding</keyword>
<evidence type="ECO:0000256" key="5">
    <source>
        <dbReference type="ARBA" id="ARBA00023014"/>
    </source>
</evidence>
<protein>
    <submittedName>
        <fullName evidence="8">FAD linked oxidase domain protein</fullName>
    </submittedName>
</protein>
<feature type="domain" description="FAD-binding PCMH-type" evidence="7">
    <location>
        <begin position="134"/>
        <end position="354"/>
    </location>
</feature>
<dbReference type="InterPro" id="IPR009051">
    <property type="entry name" value="Helical_ferredxn"/>
</dbReference>
<dbReference type="SUPFAM" id="SSF46548">
    <property type="entry name" value="alpha-helical ferredoxin"/>
    <property type="match status" value="1"/>
</dbReference>
<dbReference type="PROSITE" id="PS51379">
    <property type="entry name" value="4FE4S_FER_2"/>
    <property type="match status" value="2"/>
</dbReference>
<dbReference type="InterPro" id="IPR016164">
    <property type="entry name" value="FAD-linked_Oxase-like_C"/>
</dbReference>
<dbReference type="Gene3D" id="3.30.70.2740">
    <property type="match status" value="1"/>
</dbReference>
<feature type="domain" description="4Fe-4S ferredoxin-type" evidence="6">
    <location>
        <begin position="781"/>
        <end position="810"/>
    </location>
</feature>
<dbReference type="InterPro" id="IPR006094">
    <property type="entry name" value="Oxid_FAD_bind_N"/>
</dbReference>
<evidence type="ECO:0000259" key="6">
    <source>
        <dbReference type="PROSITE" id="PS51379"/>
    </source>
</evidence>
<accession>C6C126</accession>
<dbReference type="eggNOG" id="COG0277">
    <property type="taxonomic scope" value="Bacteria"/>
</dbReference>
<dbReference type="SUPFAM" id="SSF55103">
    <property type="entry name" value="FAD-linked oxidases, C-terminal domain"/>
    <property type="match status" value="2"/>
</dbReference>
<keyword evidence="9" id="KW-1185">Reference proteome</keyword>
<dbReference type="EMBL" id="CP001649">
    <property type="protein sequence ID" value="ACS79189.1"/>
    <property type="molecule type" value="Genomic_DNA"/>
</dbReference>
<dbReference type="InterPro" id="IPR036318">
    <property type="entry name" value="FAD-bd_PCMH-like_sf"/>
</dbReference>
<dbReference type="InterPro" id="IPR004113">
    <property type="entry name" value="FAD-bd_oxidored_4_C"/>
</dbReference>
<evidence type="ECO:0000259" key="7">
    <source>
        <dbReference type="PROSITE" id="PS51387"/>
    </source>
</evidence>
<evidence type="ECO:0000256" key="1">
    <source>
        <dbReference type="ARBA" id="ARBA00022630"/>
    </source>
</evidence>
<dbReference type="GO" id="GO:0051536">
    <property type="term" value="F:iron-sulfur cluster binding"/>
    <property type="evidence" value="ECO:0007669"/>
    <property type="project" value="UniProtKB-KW"/>
</dbReference>
<dbReference type="PROSITE" id="PS00198">
    <property type="entry name" value="4FE4S_FER_1"/>
    <property type="match status" value="2"/>
</dbReference>
<dbReference type="Gene3D" id="3.30.465.10">
    <property type="match status" value="1"/>
</dbReference>
<dbReference type="InterPro" id="IPR017896">
    <property type="entry name" value="4Fe4S_Fe-S-bd"/>
</dbReference>
<dbReference type="Proteomes" id="UP000002601">
    <property type="component" value="Chromosome"/>
</dbReference>
<evidence type="ECO:0000256" key="2">
    <source>
        <dbReference type="ARBA" id="ARBA00022723"/>
    </source>
</evidence>
<dbReference type="eggNOG" id="COG0247">
    <property type="taxonomic scope" value="Bacteria"/>
</dbReference>
<dbReference type="InterPro" id="IPR016166">
    <property type="entry name" value="FAD-bd_PCMH"/>
</dbReference>
<dbReference type="GO" id="GO:0071949">
    <property type="term" value="F:FAD binding"/>
    <property type="evidence" value="ECO:0007669"/>
    <property type="project" value="InterPro"/>
</dbReference>
<dbReference type="AlphaFoldDB" id="C6C126"/>
<evidence type="ECO:0000313" key="9">
    <source>
        <dbReference type="Proteomes" id="UP000002601"/>
    </source>
</evidence>
<reference evidence="8 9" key="1">
    <citation type="submission" date="2009-06" db="EMBL/GenBank/DDBJ databases">
        <title>Complete sequence of Desulfovibrio salexigens DSM 2638.</title>
        <authorList>
            <consortium name="US DOE Joint Genome Institute"/>
            <person name="Lucas S."/>
            <person name="Copeland A."/>
            <person name="Lapidus A."/>
            <person name="Glavina del Rio T."/>
            <person name="Tice H."/>
            <person name="Bruce D."/>
            <person name="Goodwin L."/>
            <person name="Pitluck S."/>
            <person name="Munk A.C."/>
            <person name="Brettin T."/>
            <person name="Detter J.C."/>
            <person name="Han C."/>
            <person name="Tapia R."/>
            <person name="Larimer F."/>
            <person name="Land M."/>
            <person name="Hauser L."/>
            <person name="Kyrpides N."/>
            <person name="Anderson I."/>
            <person name="Wall J.D."/>
            <person name="Arkin A.P."/>
            <person name="Dehal P."/>
            <person name="Chivian D."/>
            <person name="Giles B."/>
            <person name="Hazen T.C."/>
        </authorList>
    </citation>
    <scope>NUCLEOTIDE SEQUENCE [LARGE SCALE GENOMIC DNA]</scope>
    <source>
        <strain evidence="9">ATCC 14822 / DSM 2638 / NCIMB 8403 / VKM B-1763</strain>
    </source>
</reference>
<dbReference type="InterPro" id="IPR017900">
    <property type="entry name" value="4Fe4S_Fe_S_CS"/>
</dbReference>
<keyword evidence="5" id="KW-0411">Iron-sulfur</keyword>
<organism evidence="8 9">
    <name type="scientific">Maridesulfovibrio salexigens (strain ATCC 14822 / DSM 2638 / NCIMB 8403 / VKM B-1763)</name>
    <name type="common">Desulfovibrio salexigens</name>
    <dbReference type="NCBI Taxonomy" id="526222"/>
    <lineage>
        <taxon>Bacteria</taxon>
        <taxon>Pseudomonadati</taxon>
        <taxon>Thermodesulfobacteriota</taxon>
        <taxon>Desulfovibrionia</taxon>
        <taxon>Desulfovibrionales</taxon>
        <taxon>Desulfovibrionaceae</taxon>
        <taxon>Maridesulfovibrio</taxon>
    </lineage>
</organism>
<dbReference type="PANTHER" id="PTHR42934:SF2">
    <property type="entry name" value="GLYCOLATE OXIDASE SUBUNIT GLCD"/>
    <property type="match status" value="1"/>
</dbReference>
<dbReference type="Pfam" id="PF13183">
    <property type="entry name" value="Fer4_8"/>
    <property type="match status" value="1"/>
</dbReference>
<dbReference type="RefSeq" id="WP_015851008.1">
    <property type="nucleotide sequence ID" value="NC_012881.1"/>
</dbReference>
<keyword evidence="4" id="KW-0408">Iron</keyword>
<dbReference type="GO" id="GO:0016491">
    <property type="term" value="F:oxidoreductase activity"/>
    <property type="evidence" value="ECO:0007669"/>
    <property type="project" value="UniProtKB-ARBA"/>
</dbReference>
<dbReference type="STRING" id="526222.Desal_1126"/>
<dbReference type="SUPFAM" id="SSF56176">
    <property type="entry name" value="FAD-binding/transporter-associated domain-like"/>
    <property type="match status" value="1"/>
</dbReference>
<proteinExistence type="predicted"/>
<dbReference type="KEGG" id="dsa:Desal_1126"/>
<dbReference type="OrthoDB" id="9811557at2"/>
<dbReference type="InterPro" id="IPR016169">
    <property type="entry name" value="FAD-bd_PCMH_sub2"/>
</dbReference>
<dbReference type="InterPro" id="IPR051914">
    <property type="entry name" value="FAD-linked_OxidoTrans_Type4"/>
</dbReference>
<dbReference type="PROSITE" id="PS51387">
    <property type="entry name" value="FAD_PCMH"/>
    <property type="match status" value="1"/>
</dbReference>
<dbReference type="InterPro" id="IPR004017">
    <property type="entry name" value="Cys_rich_dom"/>
</dbReference>
<keyword evidence="3" id="KW-0274">FAD</keyword>
<dbReference type="HOGENOM" id="CLU_262983_0_0_7"/>
<evidence type="ECO:0000256" key="4">
    <source>
        <dbReference type="ARBA" id="ARBA00023004"/>
    </source>
</evidence>
<name>C6C126_MARSD</name>
<dbReference type="Pfam" id="PF02913">
    <property type="entry name" value="FAD-oxidase_C"/>
    <property type="match status" value="2"/>
</dbReference>
<evidence type="ECO:0000256" key="3">
    <source>
        <dbReference type="ARBA" id="ARBA00022827"/>
    </source>
</evidence>
<dbReference type="Pfam" id="PF01565">
    <property type="entry name" value="FAD_binding_4"/>
    <property type="match status" value="1"/>
</dbReference>
<feature type="domain" description="4Fe-4S ferredoxin-type" evidence="6">
    <location>
        <begin position="719"/>
        <end position="739"/>
    </location>
</feature>
<dbReference type="GO" id="GO:0046872">
    <property type="term" value="F:metal ion binding"/>
    <property type="evidence" value="ECO:0007669"/>
    <property type="project" value="UniProtKB-KW"/>
</dbReference>
<dbReference type="Pfam" id="PF02754">
    <property type="entry name" value="CCG"/>
    <property type="match status" value="2"/>
</dbReference>
<dbReference type="Gene3D" id="1.10.1060.10">
    <property type="entry name" value="Alpha-helical ferredoxin"/>
    <property type="match status" value="1"/>
</dbReference>
<evidence type="ECO:0000313" key="8">
    <source>
        <dbReference type="EMBL" id="ACS79189.1"/>
    </source>
</evidence>
<gene>
    <name evidence="8" type="ordered locus">Desal_1126</name>
</gene>
<keyword evidence="1" id="KW-0285">Flavoprotein</keyword>
<sequence length="1180" mass="131288">MPQLGPHISIPAEALLQRVLGLDPFEFKGWPEDVRTLAESIAAELFLVRYNPFINPELVRKSVSRTLTLARPTLSGEYPQRLTRAVENFWLKQDADMEFRDRFVEKMKEILPEHCIGLEPHTVVQSATDATDLRIELPIAVLFPEDTEQVRAIVRLANEMQFGLIPRGGGTGATGGAIPALDRTAVLSLARFKKILSVDTDAMTLCAQAGVITLDAIKAADKKGVLFTVDPASKAGSSLGGNISENSGGPFAFEYGCTIDNIISYKMVMPKGELIEVRRKGHPGHKIFANENATFEIFDSKDRLIDTIELTAEEIRTTGLGKDVTNKYLGGLPGVQKEGVDGIITECCFALYPKPSNSRVLCLEFFGRSMRNAMLVIKDVVALRDTIREEGDLVKISALEEFGPKYVQAIKYVKKSEKYEGDPISVLILQLDSDDEAALQSAVDTILSIAQPYDGVDIFAARDEKEAELFWEDRHKLSAIAKRTSGFKVNEDIVIPLEVIPDFSDFLEDLNLIYLAKIYRRSLLSIKELQGFPIEEPKVELALERTTNILKGKITGKDMSDQELESQVYYLFQELRDEFPKLDSKINKILAKLKEQRIIIANHMHAGDGNCHVNIPVNSNDPDMLHSAHEAVDDVFKKVLELKGEVSGEHGIGITKIDYLSEEKIEAIKAYKLKVDPLNILNPGKLTRRNLPSPAYTFSFNRLINDLNKTAIKDKEHLMELLQNIQTCTRCGKCKQVCPMFFPQEGLMYHPRNKNIALGALIEAIYYSQVQRGEPSPNLMTRLRKLMEHCTACGRCTSVCPIKIDSAGAALQIRSFLEYKGDSGHPIKNAVLGFVAKDPQSRLPKAAKFLSLSAGLQAKAIGLIPGHWRRRMESPMLHSKTPAMDFKNLSETINLDKGSMFLQNTPAPDSVYYFPGCGASLFSKDIGMATLYLLLKSGVNVIMPAKHLCCGYPLLASGCVEAYNTNRHRNISDIQYRIAKASIAGMKVSTLITACGTCRESLESYEFKELGYDINRSDAVQYLLTNPGNLNFNTANAARDVIYHASCHTEWTDVKKNKAPEMYRKAVADMLGAEVKLSPGCCGESGLGSITSPEIYNKLRDRKGGQLKKDLQGYGKETPVLVGCPSCKVGIKRNMDTLKKQNRVLHTVEYMAELIGGPKWRKDFKKELERATRQDELVLI</sequence>